<name>A0A251QJ86_PRUPE</name>
<reference evidence="2 3" key="1">
    <citation type="journal article" date="2013" name="Nat. Genet.">
        <title>The high-quality draft genome of peach (Prunus persica) identifies unique patterns of genetic diversity, domestication and genome evolution.</title>
        <authorList>
            <consortium name="International Peach Genome Initiative"/>
            <person name="Verde I."/>
            <person name="Abbott A.G."/>
            <person name="Scalabrin S."/>
            <person name="Jung S."/>
            <person name="Shu S."/>
            <person name="Marroni F."/>
            <person name="Zhebentyayeva T."/>
            <person name="Dettori M.T."/>
            <person name="Grimwood J."/>
            <person name="Cattonaro F."/>
            <person name="Zuccolo A."/>
            <person name="Rossini L."/>
            <person name="Jenkins J."/>
            <person name="Vendramin E."/>
            <person name="Meisel L.A."/>
            <person name="Decroocq V."/>
            <person name="Sosinski B."/>
            <person name="Prochnik S."/>
            <person name="Mitros T."/>
            <person name="Policriti A."/>
            <person name="Cipriani G."/>
            <person name="Dondini L."/>
            <person name="Ficklin S."/>
            <person name="Goodstein D.M."/>
            <person name="Xuan P."/>
            <person name="Del Fabbro C."/>
            <person name="Aramini V."/>
            <person name="Copetti D."/>
            <person name="Gonzalez S."/>
            <person name="Horner D.S."/>
            <person name="Falchi R."/>
            <person name="Lucas S."/>
            <person name="Mica E."/>
            <person name="Maldonado J."/>
            <person name="Lazzari B."/>
            <person name="Bielenberg D."/>
            <person name="Pirona R."/>
            <person name="Miculan M."/>
            <person name="Barakat A."/>
            <person name="Testolin R."/>
            <person name="Stella A."/>
            <person name="Tartarini S."/>
            <person name="Tonutti P."/>
            <person name="Arus P."/>
            <person name="Orellana A."/>
            <person name="Wells C."/>
            <person name="Main D."/>
            <person name="Vizzotto G."/>
            <person name="Silva H."/>
            <person name="Salamini F."/>
            <person name="Schmutz J."/>
            <person name="Morgante M."/>
            <person name="Rokhsar D.S."/>
        </authorList>
    </citation>
    <scope>NUCLEOTIDE SEQUENCE [LARGE SCALE GENOMIC DNA]</scope>
    <source>
        <strain evidence="3">cv. Nemared</strain>
    </source>
</reference>
<dbReference type="Proteomes" id="UP000006882">
    <property type="component" value="Chromosome G2"/>
</dbReference>
<sequence length="72" mass="8282">MEIIHYDPNSKASSITLCHPVSQNMRPCRRLNLKSQLQHKQTLKDLQPPHSAHQENECDLLPHHPIPSLNSQ</sequence>
<evidence type="ECO:0000313" key="2">
    <source>
        <dbReference type="EMBL" id="ONI23859.1"/>
    </source>
</evidence>
<dbReference type="EMBL" id="CM007652">
    <property type="protein sequence ID" value="ONI23859.1"/>
    <property type="molecule type" value="Genomic_DNA"/>
</dbReference>
<organism evidence="2 3">
    <name type="scientific">Prunus persica</name>
    <name type="common">Peach</name>
    <name type="synonym">Amygdalus persica</name>
    <dbReference type="NCBI Taxonomy" id="3760"/>
    <lineage>
        <taxon>Eukaryota</taxon>
        <taxon>Viridiplantae</taxon>
        <taxon>Streptophyta</taxon>
        <taxon>Embryophyta</taxon>
        <taxon>Tracheophyta</taxon>
        <taxon>Spermatophyta</taxon>
        <taxon>Magnoliopsida</taxon>
        <taxon>eudicotyledons</taxon>
        <taxon>Gunneridae</taxon>
        <taxon>Pentapetalae</taxon>
        <taxon>rosids</taxon>
        <taxon>fabids</taxon>
        <taxon>Rosales</taxon>
        <taxon>Rosaceae</taxon>
        <taxon>Amygdaloideae</taxon>
        <taxon>Amygdaleae</taxon>
        <taxon>Prunus</taxon>
    </lineage>
</organism>
<dbReference type="AlphaFoldDB" id="A0A251QJ86"/>
<protein>
    <submittedName>
        <fullName evidence="2">Uncharacterized protein</fullName>
    </submittedName>
</protein>
<dbReference type="Gramene" id="ONI23859">
    <property type="protein sequence ID" value="ONI23859"/>
    <property type="gene ID" value="PRUPE_2G212700"/>
</dbReference>
<feature type="region of interest" description="Disordered" evidence="1">
    <location>
        <begin position="37"/>
        <end position="72"/>
    </location>
</feature>
<gene>
    <name evidence="2" type="ORF">PRUPE_2G212700</name>
</gene>
<feature type="compositionally biased region" description="Basic and acidic residues" evidence="1">
    <location>
        <begin position="52"/>
        <end position="62"/>
    </location>
</feature>
<keyword evidence="3" id="KW-1185">Reference proteome</keyword>
<proteinExistence type="predicted"/>
<evidence type="ECO:0000313" key="3">
    <source>
        <dbReference type="Proteomes" id="UP000006882"/>
    </source>
</evidence>
<evidence type="ECO:0000256" key="1">
    <source>
        <dbReference type="SAM" id="MobiDB-lite"/>
    </source>
</evidence>
<accession>A0A251QJ86</accession>